<dbReference type="AlphaFoldDB" id="A0A284RQH4"/>
<dbReference type="Proteomes" id="UP000219338">
    <property type="component" value="Unassembled WGS sequence"/>
</dbReference>
<keyword evidence="2" id="KW-1185">Reference proteome</keyword>
<sequence length="111" mass="12987">MWPRPLEIVAVFLATKLDDNHFILTRKSIKLYWKIDDLSLQSVIRPSILKRATNYAPYHYQFRAGIEFIRSVLTIVLRDVCGPLVASCRIKLIKLNSSLNLLSFQNRRQTR</sequence>
<gene>
    <name evidence="1" type="ORF">ARMOST_14400</name>
</gene>
<organism evidence="1 2">
    <name type="scientific">Armillaria ostoyae</name>
    <name type="common">Armillaria root rot fungus</name>
    <dbReference type="NCBI Taxonomy" id="47428"/>
    <lineage>
        <taxon>Eukaryota</taxon>
        <taxon>Fungi</taxon>
        <taxon>Dikarya</taxon>
        <taxon>Basidiomycota</taxon>
        <taxon>Agaricomycotina</taxon>
        <taxon>Agaricomycetes</taxon>
        <taxon>Agaricomycetidae</taxon>
        <taxon>Agaricales</taxon>
        <taxon>Marasmiineae</taxon>
        <taxon>Physalacriaceae</taxon>
        <taxon>Armillaria</taxon>
    </lineage>
</organism>
<accession>A0A284RQH4</accession>
<evidence type="ECO:0000313" key="2">
    <source>
        <dbReference type="Proteomes" id="UP000219338"/>
    </source>
</evidence>
<name>A0A284RQH4_ARMOS</name>
<evidence type="ECO:0000313" key="1">
    <source>
        <dbReference type="EMBL" id="SJL11001.1"/>
    </source>
</evidence>
<dbReference type="EMBL" id="FUEG01000013">
    <property type="protein sequence ID" value="SJL11001.1"/>
    <property type="molecule type" value="Genomic_DNA"/>
</dbReference>
<proteinExistence type="predicted"/>
<reference evidence="2" key="1">
    <citation type="journal article" date="2017" name="Nat. Ecol. Evol.">
        <title>Genome expansion and lineage-specific genetic innovations in the forest pathogenic fungi Armillaria.</title>
        <authorList>
            <person name="Sipos G."/>
            <person name="Prasanna A.N."/>
            <person name="Walter M.C."/>
            <person name="O'Connor E."/>
            <person name="Balint B."/>
            <person name="Krizsan K."/>
            <person name="Kiss B."/>
            <person name="Hess J."/>
            <person name="Varga T."/>
            <person name="Slot J."/>
            <person name="Riley R."/>
            <person name="Boka B."/>
            <person name="Rigling D."/>
            <person name="Barry K."/>
            <person name="Lee J."/>
            <person name="Mihaltcheva S."/>
            <person name="LaButti K."/>
            <person name="Lipzen A."/>
            <person name="Waldron R."/>
            <person name="Moloney N.M."/>
            <person name="Sperisen C."/>
            <person name="Kredics L."/>
            <person name="Vagvoelgyi C."/>
            <person name="Patrignani A."/>
            <person name="Fitzpatrick D."/>
            <person name="Nagy I."/>
            <person name="Doyle S."/>
            <person name="Anderson J.B."/>
            <person name="Grigoriev I.V."/>
            <person name="Gueldener U."/>
            <person name="Muensterkoetter M."/>
            <person name="Nagy L.G."/>
        </authorList>
    </citation>
    <scope>NUCLEOTIDE SEQUENCE [LARGE SCALE GENOMIC DNA]</scope>
    <source>
        <strain evidence="2">C18/9</strain>
    </source>
</reference>
<protein>
    <submittedName>
        <fullName evidence="1">Uncharacterized protein</fullName>
    </submittedName>
</protein>